<accession>A0A9P9BPL6</accession>
<dbReference type="EMBL" id="JAGTJQ010000004">
    <property type="protein sequence ID" value="KAH7033264.1"/>
    <property type="molecule type" value="Genomic_DNA"/>
</dbReference>
<feature type="region of interest" description="Disordered" evidence="1">
    <location>
        <begin position="57"/>
        <end position="78"/>
    </location>
</feature>
<dbReference type="RefSeq" id="XP_046014096.1">
    <property type="nucleotide sequence ID" value="XM_046156678.1"/>
</dbReference>
<sequence length="203" mass="21581">MGALATMCLPAPAVHRLACQRSSFQGLACFQMDQHARPENTLAHNAQVKLAVVGHYSPKSRDLRPKDPKPVSSTGSHFQDCAPPKALLSPVWICPWPDSGEGELSLRQFSAAAVPSIVPEAAAKPGLAQHRCSLGTCTISARCEEQVLLPNHLSAHAGPRPRRVTVSCTAKSARKPVHDYSAVAGRQLSKVAPFLAGISLGIE</sequence>
<evidence type="ECO:0000313" key="3">
    <source>
        <dbReference type="Proteomes" id="UP000756346"/>
    </source>
</evidence>
<organism evidence="2 3">
    <name type="scientific">Microdochium trichocladiopsis</name>
    <dbReference type="NCBI Taxonomy" id="1682393"/>
    <lineage>
        <taxon>Eukaryota</taxon>
        <taxon>Fungi</taxon>
        <taxon>Dikarya</taxon>
        <taxon>Ascomycota</taxon>
        <taxon>Pezizomycotina</taxon>
        <taxon>Sordariomycetes</taxon>
        <taxon>Xylariomycetidae</taxon>
        <taxon>Xylariales</taxon>
        <taxon>Microdochiaceae</taxon>
        <taxon>Microdochium</taxon>
    </lineage>
</organism>
<keyword evidence="3" id="KW-1185">Reference proteome</keyword>
<comment type="caution">
    <text evidence="2">The sequence shown here is derived from an EMBL/GenBank/DDBJ whole genome shotgun (WGS) entry which is preliminary data.</text>
</comment>
<dbReference type="AlphaFoldDB" id="A0A9P9BPL6"/>
<reference evidence="2" key="1">
    <citation type="journal article" date="2021" name="Nat. Commun.">
        <title>Genetic determinants of endophytism in the Arabidopsis root mycobiome.</title>
        <authorList>
            <person name="Mesny F."/>
            <person name="Miyauchi S."/>
            <person name="Thiergart T."/>
            <person name="Pickel B."/>
            <person name="Atanasova L."/>
            <person name="Karlsson M."/>
            <person name="Huettel B."/>
            <person name="Barry K.W."/>
            <person name="Haridas S."/>
            <person name="Chen C."/>
            <person name="Bauer D."/>
            <person name="Andreopoulos W."/>
            <person name="Pangilinan J."/>
            <person name="LaButti K."/>
            <person name="Riley R."/>
            <person name="Lipzen A."/>
            <person name="Clum A."/>
            <person name="Drula E."/>
            <person name="Henrissat B."/>
            <person name="Kohler A."/>
            <person name="Grigoriev I.V."/>
            <person name="Martin F.M."/>
            <person name="Hacquard S."/>
        </authorList>
    </citation>
    <scope>NUCLEOTIDE SEQUENCE</scope>
    <source>
        <strain evidence="2">MPI-CAGE-CH-0230</strain>
    </source>
</reference>
<dbReference type="Proteomes" id="UP000756346">
    <property type="component" value="Unassembled WGS sequence"/>
</dbReference>
<gene>
    <name evidence="2" type="ORF">B0I36DRAFT_348347</name>
</gene>
<dbReference type="GeneID" id="70186224"/>
<name>A0A9P9BPL6_9PEZI</name>
<evidence type="ECO:0000256" key="1">
    <source>
        <dbReference type="SAM" id="MobiDB-lite"/>
    </source>
</evidence>
<evidence type="ECO:0000313" key="2">
    <source>
        <dbReference type="EMBL" id="KAH7033264.1"/>
    </source>
</evidence>
<protein>
    <submittedName>
        <fullName evidence="2">Uncharacterized protein</fullName>
    </submittedName>
</protein>
<proteinExistence type="predicted"/>
<feature type="compositionally biased region" description="Basic and acidic residues" evidence="1">
    <location>
        <begin position="59"/>
        <end position="69"/>
    </location>
</feature>